<protein>
    <submittedName>
        <fullName evidence="2">Helix-hairpin-helix domain-containing protein</fullName>
    </submittedName>
</protein>
<evidence type="ECO:0000313" key="2">
    <source>
        <dbReference type="EMBL" id="MFD1207039.1"/>
    </source>
</evidence>
<dbReference type="InterPro" id="IPR051675">
    <property type="entry name" value="Endo/Exo/Phosphatase_dom_1"/>
</dbReference>
<feature type="domain" description="Helix-hairpin-helix DNA-binding motif class 1" evidence="1">
    <location>
        <begin position="166"/>
        <end position="185"/>
    </location>
</feature>
<dbReference type="Pfam" id="PF12836">
    <property type="entry name" value="HHH_3"/>
    <property type="match status" value="1"/>
</dbReference>
<dbReference type="NCBIfam" id="TIGR00426">
    <property type="entry name" value="competence protein ComEA helix-hairpin-helix repeat region"/>
    <property type="match status" value="1"/>
</dbReference>
<feature type="domain" description="Helix-hairpin-helix DNA-binding motif class 1" evidence="1">
    <location>
        <begin position="196"/>
        <end position="215"/>
    </location>
</feature>
<dbReference type="InterPro" id="IPR010994">
    <property type="entry name" value="RuvA_2-like"/>
</dbReference>
<evidence type="ECO:0000313" key="3">
    <source>
        <dbReference type="Proteomes" id="UP001597231"/>
    </source>
</evidence>
<dbReference type="SMART" id="SM00278">
    <property type="entry name" value="HhH1"/>
    <property type="match status" value="2"/>
</dbReference>
<comment type="caution">
    <text evidence="2">The sequence shown here is derived from an EMBL/GenBank/DDBJ whole genome shotgun (WGS) entry which is preliminary data.</text>
</comment>
<evidence type="ECO:0000259" key="1">
    <source>
        <dbReference type="SMART" id="SM00278"/>
    </source>
</evidence>
<dbReference type="EMBL" id="JBHTLT010000133">
    <property type="protein sequence ID" value="MFD1207039.1"/>
    <property type="molecule type" value="Genomic_DNA"/>
</dbReference>
<gene>
    <name evidence="2" type="ORF">ACFQ38_18225</name>
</gene>
<organism evidence="2 3">
    <name type="scientific">Sporosarcina contaminans</name>
    <dbReference type="NCBI Taxonomy" id="633403"/>
    <lineage>
        <taxon>Bacteria</taxon>
        <taxon>Bacillati</taxon>
        <taxon>Bacillota</taxon>
        <taxon>Bacilli</taxon>
        <taxon>Bacillales</taxon>
        <taxon>Caryophanaceae</taxon>
        <taxon>Sporosarcina</taxon>
    </lineage>
</organism>
<dbReference type="SUPFAM" id="SSF47781">
    <property type="entry name" value="RuvA domain 2-like"/>
    <property type="match status" value="1"/>
</dbReference>
<name>A0ABW3U492_9BACL</name>
<keyword evidence="3" id="KW-1185">Reference proteome</keyword>
<dbReference type="Proteomes" id="UP001597231">
    <property type="component" value="Unassembled WGS sequence"/>
</dbReference>
<accession>A0ABW3U492</accession>
<proteinExistence type="predicted"/>
<dbReference type="PANTHER" id="PTHR21180:SF32">
    <property type="entry name" value="ENDONUCLEASE_EXONUCLEASE_PHOSPHATASE FAMILY DOMAIN-CONTAINING PROTEIN 1"/>
    <property type="match status" value="1"/>
</dbReference>
<dbReference type="Gene3D" id="3.10.560.10">
    <property type="entry name" value="Outer membrane lipoprotein wza domain like"/>
    <property type="match status" value="1"/>
</dbReference>
<dbReference type="Pfam" id="PF10531">
    <property type="entry name" value="SLBB"/>
    <property type="match status" value="1"/>
</dbReference>
<dbReference type="InterPro" id="IPR003583">
    <property type="entry name" value="Hlx-hairpin-Hlx_DNA-bd_motif"/>
</dbReference>
<dbReference type="PANTHER" id="PTHR21180">
    <property type="entry name" value="ENDONUCLEASE/EXONUCLEASE/PHOSPHATASE FAMILY DOMAIN-CONTAINING PROTEIN 1"/>
    <property type="match status" value="1"/>
</dbReference>
<reference evidence="3" key="1">
    <citation type="journal article" date="2019" name="Int. J. Syst. Evol. Microbiol.">
        <title>The Global Catalogue of Microorganisms (GCM) 10K type strain sequencing project: providing services to taxonomists for standard genome sequencing and annotation.</title>
        <authorList>
            <consortium name="The Broad Institute Genomics Platform"/>
            <consortium name="The Broad Institute Genome Sequencing Center for Infectious Disease"/>
            <person name="Wu L."/>
            <person name="Ma J."/>
        </authorList>
    </citation>
    <scope>NUCLEOTIDE SEQUENCE [LARGE SCALE GENOMIC DNA]</scope>
    <source>
        <strain evidence="3">CCUG 53915</strain>
    </source>
</reference>
<dbReference type="InterPro" id="IPR019554">
    <property type="entry name" value="Soluble_ligand-bd"/>
</dbReference>
<dbReference type="RefSeq" id="WP_381482706.1">
    <property type="nucleotide sequence ID" value="NZ_JBHTLT010000133.1"/>
</dbReference>
<dbReference type="InterPro" id="IPR004509">
    <property type="entry name" value="Competence_ComEA_HhH"/>
</dbReference>
<dbReference type="Gene3D" id="1.10.150.310">
    <property type="entry name" value="Tex RuvX-like domain-like"/>
    <property type="match status" value="1"/>
</dbReference>
<sequence>MNKLFSTWLSGNWRRIITPIAAIAVVSAILFFPRGQADNEFIVESGLSNIGLVEEAEQTEVLDGQVKEITEPEKIVIDIQGAVKYPNVYTLLEGDRVVDAIEAAGGYLPEADARVLNHAMKLTDEMYIYVPKEGEIDLSDNMQMMQPSNSDSSDERKVNINTADESELTTLPGIGPSKAASIVQYRTDHGPFQTTESLMEVSGIGQKTFEKLEPFISIK</sequence>